<organism evidence="10 11">
    <name type="scientific">Geoalkalibacter halelectricus</name>
    <dbReference type="NCBI Taxonomy" id="2847045"/>
    <lineage>
        <taxon>Bacteria</taxon>
        <taxon>Pseudomonadati</taxon>
        <taxon>Thermodesulfobacteriota</taxon>
        <taxon>Desulfuromonadia</taxon>
        <taxon>Desulfuromonadales</taxon>
        <taxon>Geoalkalibacteraceae</taxon>
        <taxon>Geoalkalibacter</taxon>
    </lineage>
</organism>
<dbReference type="SUPFAM" id="SSF52172">
    <property type="entry name" value="CheY-like"/>
    <property type="match status" value="1"/>
</dbReference>
<dbReference type="InterPro" id="IPR003661">
    <property type="entry name" value="HisK_dim/P_dom"/>
</dbReference>
<evidence type="ECO:0000256" key="3">
    <source>
        <dbReference type="ARBA" id="ARBA00022553"/>
    </source>
</evidence>
<dbReference type="CDD" id="cd00130">
    <property type="entry name" value="PAS"/>
    <property type="match status" value="2"/>
</dbReference>
<dbReference type="InterPro" id="IPR000700">
    <property type="entry name" value="PAS-assoc_C"/>
</dbReference>
<evidence type="ECO:0000259" key="8">
    <source>
        <dbReference type="PROSITE" id="PS50112"/>
    </source>
</evidence>
<accession>A0ABY5ZGD0</accession>
<dbReference type="Gene3D" id="3.30.565.10">
    <property type="entry name" value="Histidine kinase-like ATPase, C-terminal domain"/>
    <property type="match status" value="1"/>
</dbReference>
<dbReference type="PROSITE" id="PS50109">
    <property type="entry name" value="HIS_KIN"/>
    <property type="match status" value="1"/>
</dbReference>
<dbReference type="GO" id="GO:0005524">
    <property type="term" value="F:ATP binding"/>
    <property type="evidence" value="ECO:0007669"/>
    <property type="project" value="UniProtKB-KW"/>
</dbReference>
<gene>
    <name evidence="10" type="ORF">L9S41_10995</name>
</gene>
<evidence type="ECO:0000259" key="9">
    <source>
        <dbReference type="PROSITE" id="PS50113"/>
    </source>
</evidence>
<feature type="modified residue" description="4-aspartylphosphate" evidence="5">
    <location>
        <position position="583"/>
    </location>
</feature>
<dbReference type="SMART" id="SM00091">
    <property type="entry name" value="PAS"/>
    <property type="match status" value="2"/>
</dbReference>
<keyword evidence="10" id="KW-0067">ATP-binding</keyword>
<evidence type="ECO:0000259" key="7">
    <source>
        <dbReference type="PROSITE" id="PS50110"/>
    </source>
</evidence>
<feature type="domain" description="PAC" evidence="9">
    <location>
        <begin position="216"/>
        <end position="268"/>
    </location>
</feature>
<dbReference type="SUPFAM" id="SSF47384">
    <property type="entry name" value="Homodimeric domain of signal transducing histidine kinase"/>
    <property type="match status" value="1"/>
</dbReference>
<proteinExistence type="predicted"/>
<dbReference type="EC" id="2.7.13.3" evidence="2"/>
<dbReference type="SMART" id="SM00387">
    <property type="entry name" value="HATPase_c"/>
    <property type="match status" value="1"/>
</dbReference>
<dbReference type="InterPro" id="IPR036890">
    <property type="entry name" value="HATPase_C_sf"/>
</dbReference>
<dbReference type="SUPFAM" id="SSF55874">
    <property type="entry name" value="ATPase domain of HSP90 chaperone/DNA topoisomerase II/histidine kinase"/>
    <property type="match status" value="1"/>
</dbReference>
<evidence type="ECO:0000313" key="11">
    <source>
        <dbReference type="Proteomes" id="UP001060414"/>
    </source>
</evidence>
<keyword evidence="10" id="KW-0547">Nucleotide-binding</keyword>
<keyword evidence="11" id="KW-1185">Reference proteome</keyword>
<dbReference type="InterPro" id="IPR013656">
    <property type="entry name" value="PAS_4"/>
</dbReference>
<dbReference type="NCBIfam" id="TIGR00229">
    <property type="entry name" value="sensory_box"/>
    <property type="match status" value="2"/>
</dbReference>
<dbReference type="EMBL" id="CP092109">
    <property type="protein sequence ID" value="UWZ78225.1"/>
    <property type="molecule type" value="Genomic_DNA"/>
</dbReference>
<protein>
    <recommendedName>
        <fullName evidence="2">histidine kinase</fullName>
        <ecNumber evidence="2">2.7.13.3</ecNumber>
    </recommendedName>
</protein>
<dbReference type="SUPFAM" id="SSF55785">
    <property type="entry name" value="PYP-like sensor domain (PAS domain)"/>
    <property type="match status" value="2"/>
</dbReference>
<evidence type="ECO:0000256" key="1">
    <source>
        <dbReference type="ARBA" id="ARBA00000085"/>
    </source>
</evidence>
<dbReference type="PROSITE" id="PS50113">
    <property type="entry name" value="PAC"/>
    <property type="match status" value="1"/>
</dbReference>
<dbReference type="Proteomes" id="UP001060414">
    <property type="component" value="Chromosome"/>
</dbReference>
<feature type="domain" description="Response regulatory" evidence="7">
    <location>
        <begin position="534"/>
        <end position="652"/>
    </location>
</feature>
<dbReference type="Pfam" id="PF00512">
    <property type="entry name" value="HisKA"/>
    <property type="match status" value="1"/>
</dbReference>
<feature type="domain" description="PAS" evidence="8">
    <location>
        <begin position="142"/>
        <end position="212"/>
    </location>
</feature>
<evidence type="ECO:0000259" key="6">
    <source>
        <dbReference type="PROSITE" id="PS50109"/>
    </source>
</evidence>
<dbReference type="SMART" id="SM00388">
    <property type="entry name" value="HisKA"/>
    <property type="match status" value="1"/>
</dbReference>
<dbReference type="RefSeq" id="WP_260746573.1">
    <property type="nucleotide sequence ID" value="NZ_CP092109.1"/>
</dbReference>
<dbReference type="CDD" id="cd00082">
    <property type="entry name" value="HisKA"/>
    <property type="match status" value="1"/>
</dbReference>
<dbReference type="Gene3D" id="3.40.50.2300">
    <property type="match status" value="1"/>
</dbReference>
<dbReference type="InterPro" id="IPR005467">
    <property type="entry name" value="His_kinase_dom"/>
</dbReference>
<dbReference type="CDD" id="cd16922">
    <property type="entry name" value="HATPase_EvgS-ArcB-TorS-like"/>
    <property type="match status" value="1"/>
</dbReference>
<feature type="domain" description="PAS" evidence="8">
    <location>
        <begin position="16"/>
        <end position="86"/>
    </location>
</feature>
<evidence type="ECO:0000256" key="2">
    <source>
        <dbReference type="ARBA" id="ARBA00012438"/>
    </source>
</evidence>
<dbReference type="InterPro" id="IPR001789">
    <property type="entry name" value="Sig_transdc_resp-reg_receiver"/>
</dbReference>
<keyword evidence="4" id="KW-0902">Two-component regulatory system</keyword>
<dbReference type="PROSITE" id="PS50110">
    <property type="entry name" value="RESPONSE_REGULATORY"/>
    <property type="match status" value="1"/>
</dbReference>
<name>A0ABY5ZGD0_9BACT</name>
<dbReference type="PRINTS" id="PR00344">
    <property type="entry name" value="BCTRLSENSOR"/>
</dbReference>
<sequence length="662" mass="73740">MDAVGRDSAATQNPSPEERLNRFIGTMDEIVFEFDLRGCYLNVWSENENLLKRPRHELIGKTIDEVIPKDLAQRVHEVFRRLLVTGKPECLEYSMDVPEGTRWFLARISLVPPSVPGAEPTFSYLGRDITEQKHLEQSLRESEKRFHDLVETVGDWVWEVDQDGVYTYSNPRVYDLLGYHPHEVIGTSVFALMPADEARRVETLFKDFAARKQTFTGLENINLHKNGRQVILETSGLPFFDAQGQLLGFRGVDRDITERKANAEKLRLAKEAAEQATEAKSRFLANMSHEIRTPMAAVLGALECLALEELDPESNRCLRMAELAAQSLMDLIGDILDFSRIEAGKLSLKEVPFALGTCVNDVVEMLKPGATRKGLRLNLEILPEVPPALIGDPVRLQQILINLVSNAIKFTESGEIELRISRDEEGGGNPEPCRLRFSVRDTGIGIAPEFMGRLFESFAQDDSSLTKSPGGTGLGLPICKGIVEHMGGHIEATSVLGQGSTFTFTLPLRKAPPEWREQPCAPSPAPARDTSSLQILLGEDDPALRKLMETLLANRGWRFLAVENGLEVIKAWQNGTFDLILMDAQMPLLDGFDAARRIREQEKSTGGHIPIIALTAHAGKECEAQALAAGMDAFLTKPLRMNELYARVEEMARKHKKADPSR</sequence>
<feature type="domain" description="Histidine kinase" evidence="6">
    <location>
        <begin position="286"/>
        <end position="510"/>
    </location>
</feature>
<evidence type="ECO:0000256" key="5">
    <source>
        <dbReference type="PROSITE-ProRule" id="PRU00169"/>
    </source>
</evidence>
<dbReference type="SMART" id="SM00448">
    <property type="entry name" value="REC"/>
    <property type="match status" value="1"/>
</dbReference>
<dbReference type="Pfam" id="PF08448">
    <property type="entry name" value="PAS_4"/>
    <property type="match status" value="2"/>
</dbReference>
<evidence type="ECO:0000256" key="4">
    <source>
        <dbReference type="ARBA" id="ARBA00023012"/>
    </source>
</evidence>
<dbReference type="InterPro" id="IPR000014">
    <property type="entry name" value="PAS"/>
</dbReference>
<dbReference type="PANTHER" id="PTHR45339:SF1">
    <property type="entry name" value="HYBRID SIGNAL TRANSDUCTION HISTIDINE KINASE J"/>
    <property type="match status" value="1"/>
</dbReference>
<dbReference type="InterPro" id="IPR004358">
    <property type="entry name" value="Sig_transdc_His_kin-like_C"/>
</dbReference>
<comment type="catalytic activity">
    <reaction evidence="1">
        <text>ATP + protein L-histidine = ADP + protein N-phospho-L-histidine.</text>
        <dbReference type="EC" id="2.7.13.3"/>
    </reaction>
</comment>
<dbReference type="InterPro" id="IPR036097">
    <property type="entry name" value="HisK_dim/P_sf"/>
</dbReference>
<dbReference type="InterPro" id="IPR003594">
    <property type="entry name" value="HATPase_dom"/>
</dbReference>
<dbReference type="PANTHER" id="PTHR45339">
    <property type="entry name" value="HYBRID SIGNAL TRANSDUCTION HISTIDINE KINASE J"/>
    <property type="match status" value="1"/>
</dbReference>
<dbReference type="PROSITE" id="PS50112">
    <property type="entry name" value="PAS"/>
    <property type="match status" value="2"/>
</dbReference>
<evidence type="ECO:0000313" key="10">
    <source>
        <dbReference type="EMBL" id="UWZ78225.1"/>
    </source>
</evidence>
<dbReference type="Gene3D" id="3.30.450.20">
    <property type="entry name" value="PAS domain"/>
    <property type="match status" value="2"/>
</dbReference>
<reference evidence="10" key="1">
    <citation type="journal article" date="2022" name="Environ. Microbiol.">
        <title>Geoalkalibacter halelectricus SAP #1 sp. nov. possessing extracellular electron transfer and mineral#reducing capabilities from a haloalkaline environment.</title>
        <authorList>
            <person name="Yadav S."/>
            <person name="Singh R."/>
            <person name="Sundharam S.S."/>
            <person name="Chaudhary S."/>
            <person name="Krishnamurthi S."/>
            <person name="Patil S.A."/>
        </authorList>
    </citation>
    <scope>NUCLEOTIDE SEQUENCE</scope>
    <source>
        <strain evidence="10">SAP-1</strain>
    </source>
</reference>
<dbReference type="Pfam" id="PF00072">
    <property type="entry name" value="Response_reg"/>
    <property type="match status" value="1"/>
</dbReference>
<dbReference type="InterPro" id="IPR001610">
    <property type="entry name" value="PAC"/>
</dbReference>
<keyword evidence="3 5" id="KW-0597">Phosphoprotein</keyword>
<dbReference type="SMART" id="SM00086">
    <property type="entry name" value="PAC"/>
    <property type="match status" value="1"/>
</dbReference>
<dbReference type="Pfam" id="PF02518">
    <property type="entry name" value="HATPase_c"/>
    <property type="match status" value="1"/>
</dbReference>
<dbReference type="InterPro" id="IPR035965">
    <property type="entry name" value="PAS-like_dom_sf"/>
</dbReference>
<dbReference type="InterPro" id="IPR011006">
    <property type="entry name" value="CheY-like_superfamily"/>
</dbReference>
<dbReference type="CDD" id="cd17546">
    <property type="entry name" value="REC_hyHK_CKI1_RcsC-like"/>
    <property type="match status" value="1"/>
</dbReference>
<dbReference type="Gene3D" id="1.10.287.130">
    <property type="match status" value="1"/>
</dbReference>